<keyword evidence="4" id="KW-1185">Reference proteome</keyword>
<sequence>MKISKEAKVGILAIVTIAMLYFGFNFLKGSDFFSTTHKYYVLYDNVGSLQPSNPIKLNGVAVGIVKATELLQERGNAVLVTLDINRNIILTKGTKAMLTSELLGGSALMLQIPSGAPRLNEGDTLLAETEKGIQSLLQEKALPVVKNADSLIVSLNKIINQFDQTGYALNKLLTTTDQTAMGINALVDQNRQTIAATMANINALSASLIETEKGMKPILSNLLTTTDSLKALRLGQTLAQANAAVATLQKSLTALEQGQGTAGKLLKDQALYDNLNRTIVSVNKLMTNFRQYPKRYVNVSVFSKKDKGPADSPADTTLKY</sequence>
<gene>
    <name evidence="3" type="ORF">DR864_10300</name>
</gene>
<keyword evidence="1" id="KW-0472">Membrane</keyword>
<dbReference type="Proteomes" id="UP000251993">
    <property type="component" value="Chromosome"/>
</dbReference>
<evidence type="ECO:0000313" key="3">
    <source>
        <dbReference type="EMBL" id="AXE18098.1"/>
    </source>
</evidence>
<name>A0A344THH7_9BACT</name>
<organism evidence="3 4">
    <name type="scientific">Runella rosea</name>
    <dbReference type="NCBI Taxonomy" id="2259595"/>
    <lineage>
        <taxon>Bacteria</taxon>
        <taxon>Pseudomonadati</taxon>
        <taxon>Bacteroidota</taxon>
        <taxon>Cytophagia</taxon>
        <taxon>Cytophagales</taxon>
        <taxon>Spirosomataceae</taxon>
        <taxon>Runella</taxon>
    </lineage>
</organism>
<feature type="domain" description="Mce/MlaD" evidence="2">
    <location>
        <begin position="37"/>
        <end position="106"/>
    </location>
</feature>
<evidence type="ECO:0000256" key="1">
    <source>
        <dbReference type="SAM" id="Phobius"/>
    </source>
</evidence>
<dbReference type="KEGG" id="run:DR864_10300"/>
<keyword evidence="1" id="KW-0812">Transmembrane</keyword>
<dbReference type="InterPro" id="IPR003399">
    <property type="entry name" value="Mce/MlaD"/>
</dbReference>
<keyword evidence="1" id="KW-1133">Transmembrane helix</keyword>
<reference evidence="3 4" key="1">
    <citation type="submission" date="2018-07" db="EMBL/GenBank/DDBJ databases">
        <title>Genome sequencing of Runella.</title>
        <authorList>
            <person name="Baek M.-G."/>
            <person name="Yi H."/>
        </authorList>
    </citation>
    <scope>NUCLEOTIDE SEQUENCE [LARGE SCALE GENOMIC DNA]</scope>
    <source>
        <strain evidence="3 4">HYN0085</strain>
    </source>
</reference>
<feature type="transmembrane region" description="Helical" evidence="1">
    <location>
        <begin position="9"/>
        <end position="27"/>
    </location>
</feature>
<dbReference type="Pfam" id="PF02470">
    <property type="entry name" value="MlaD"/>
    <property type="match status" value="1"/>
</dbReference>
<dbReference type="PANTHER" id="PTHR33371:SF4">
    <property type="entry name" value="INTERMEMBRANE PHOSPHOLIPID TRANSPORT SYSTEM BINDING PROTEIN MLAD"/>
    <property type="match status" value="1"/>
</dbReference>
<evidence type="ECO:0000313" key="4">
    <source>
        <dbReference type="Proteomes" id="UP000251993"/>
    </source>
</evidence>
<proteinExistence type="predicted"/>
<dbReference type="OrthoDB" id="9769132at2"/>
<dbReference type="InterPro" id="IPR052336">
    <property type="entry name" value="MlaD_Phospholipid_Transporter"/>
</dbReference>
<protein>
    <submittedName>
        <fullName evidence="3">MCE family protein</fullName>
    </submittedName>
</protein>
<evidence type="ECO:0000259" key="2">
    <source>
        <dbReference type="Pfam" id="PF02470"/>
    </source>
</evidence>
<accession>A0A344THH7</accession>
<dbReference type="EMBL" id="CP030850">
    <property type="protein sequence ID" value="AXE18098.1"/>
    <property type="molecule type" value="Genomic_DNA"/>
</dbReference>
<dbReference type="AlphaFoldDB" id="A0A344THH7"/>
<dbReference type="PANTHER" id="PTHR33371">
    <property type="entry name" value="INTERMEMBRANE PHOSPHOLIPID TRANSPORT SYSTEM BINDING PROTEIN MLAD-RELATED"/>
    <property type="match status" value="1"/>
</dbReference>
<dbReference type="RefSeq" id="WP_114066883.1">
    <property type="nucleotide sequence ID" value="NZ_CP030850.1"/>
</dbReference>